<keyword evidence="3" id="KW-0574">Periplasm</keyword>
<dbReference type="GO" id="GO:0042597">
    <property type="term" value="C:periplasmic space"/>
    <property type="evidence" value="ECO:0007669"/>
    <property type="project" value="UniProtKB-SubCell"/>
</dbReference>
<dbReference type="Pfam" id="PF01547">
    <property type="entry name" value="SBP_bac_1"/>
    <property type="match status" value="1"/>
</dbReference>
<dbReference type="EMBL" id="FMXQ01000011">
    <property type="protein sequence ID" value="SDB54251.1"/>
    <property type="molecule type" value="Genomic_DNA"/>
</dbReference>
<evidence type="ECO:0000256" key="3">
    <source>
        <dbReference type="ARBA" id="ARBA00022764"/>
    </source>
</evidence>
<organism evidence="5 6">
    <name type="scientific">Bauldia litoralis</name>
    <dbReference type="NCBI Taxonomy" id="665467"/>
    <lineage>
        <taxon>Bacteria</taxon>
        <taxon>Pseudomonadati</taxon>
        <taxon>Pseudomonadota</taxon>
        <taxon>Alphaproteobacteria</taxon>
        <taxon>Hyphomicrobiales</taxon>
        <taxon>Kaistiaceae</taxon>
        <taxon>Bauldia</taxon>
    </lineage>
</organism>
<name>A0A1G6EA11_9HYPH</name>
<feature type="chain" id="PRO_5011643242" evidence="4">
    <location>
        <begin position="24"/>
        <end position="426"/>
    </location>
</feature>
<evidence type="ECO:0000313" key="6">
    <source>
        <dbReference type="Proteomes" id="UP000199071"/>
    </source>
</evidence>
<keyword evidence="6" id="KW-1185">Reference proteome</keyword>
<keyword evidence="4" id="KW-0732">Signal</keyword>
<sequence>MKKLLLSTTAIAMATTVATTAVAQETTVTYRSWSPVIQTLDKMVEATEAAHPGIAIDVKTFNYGEYLVDLQTRANSGDMPDLVGLEPGALTQQYRQQLAPAQQCAQSVWGDDWQSKFYPLAVDQVRLGNPEGDDNFYGLPVLTQTINLWYTVPVLEDLSLEAPTTYEELKALADAAREAGYAPMMIGAGDGWIRRDVFMQLIHNVAPGLIYQAEAGDVPWTDARFVEAMQAWKNMFDDGIFQDGALGLSHYPGAVEVIESGRAATFPMGAWWQQQAAGDNPTPLSENLSGYAAFKFPDVTGKGAPNDFLGGIDVMIGISKDADYDAACKVLTDWIGGAGAQTLINTFNDLPAFVGLRPEKFGSANQEAVWDMFTEEWLPTVKYARQLASPDVKQALEDALAAVAAGDKTPEEGMAMVQAAYDSSKG</sequence>
<evidence type="ECO:0000313" key="5">
    <source>
        <dbReference type="EMBL" id="SDB54251.1"/>
    </source>
</evidence>
<evidence type="ECO:0000256" key="2">
    <source>
        <dbReference type="ARBA" id="ARBA00008520"/>
    </source>
</evidence>
<dbReference type="Gene3D" id="3.40.190.10">
    <property type="entry name" value="Periplasmic binding protein-like II"/>
    <property type="match status" value="2"/>
</dbReference>
<dbReference type="InterPro" id="IPR006059">
    <property type="entry name" value="SBP"/>
</dbReference>
<comment type="similarity">
    <text evidence="2">Belongs to the bacterial solute-binding protein 1 family.</text>
</comment>
<accession>A0A1G6EA11</accession>
<comment type="subcellular location">
    <subcellularLocation>
        <location evidence="1">Periplasm</location>
    </subcellularLocation>
</comment>
<gene>
    <name evidence="5" type="ORF">SAMN02982931_04264</name>
</gene>
<dbReference type="AlphaFoldDB" id="A0A1G6EA11"/>
<feature type="signal peptide" evidence="4">
    <location>
        <begin position="1"/>
        <end position="23"/>
    </location>
</feature>
<protein>
    <submittedName>
        <fullName evidence="5">Raffinose/stachyose/melibiose transport system substrate-binding protein</fullName>
    </submittedName>
</protein>
<evidence type="ECO:0000256" key="4">
    <source>
        <dbReference type="SAM" id="SignalP"/>
    </source>
</evidence>
<proteinExistence type="inferred from homology"/>
<dbReference type="InterPro" id="IPR050490">
    <property type="entry name" value="Bact_solute-bd_prot1"/>
</dbReference>
<evidence type="ECO:0000256" key="1">
    <source>
        <dbReference type="ARBA" id="ARBA00004418"/>
    </source>
</evidence>
<reference evidence="5 6" key="1">
    <citation type="submission" date="2016-10" db="EMBL/GenBank/DDBJ databases">
        <authorList>
            <person name="de Groot N.N."/>
        </authorList>
    </citation>
    <scope>NUCLEOTIDE SEQUENCE [LARGE SCALE GENOMIC DNA]</scope>
    <source>
        <strain evidence="5 6">ATCC 35022</strain>
    </source>
</reference>
<dbReference type="Proteomes" id="UP000199071">
    <property type="component" value="Unassembled WGS sequence"/>
</dbReference>
<dbReference type="SUPFAM" id="SSF53850">
    <property type="entry name" value="Periplasmic binding protein-like II"/>
    <property type="match status" value="1"/>
</dbReference>
<dbReference type="PANTHER" id="PTHR43649">
    <property type="entry name" value="ARABINOSE-BINDING PROTEIN-RELATED"/>
    <property type="match status" value="1"/>
</dbReference>
<dbReference type="STRING" id="665467.SAMN02982931_04264"/>
<dbReference type="OrthoDB" id="2509690at2"/>